<dbReference type="STRING" id="1798539.A2994_01260"/>
<comment type="similarity">
    <text evidence="1">Belongs to the LacAB/RpiB family.</text>
</comment>
<dbReference type="PIRSF" id="PIRSF005384">
    <property type="entry name" value="RpiB_LacA_B"/>
    <property type="match status" value="1"/>
</dbReference>
<dbReference type="NCBIfam" id="NF004051">
    <property type="entry name" value="PRK05571.1"/>
    <property type="match status" value="1"/>
</dbReference>
<accession>A0A1F4PMS6</accession>
<dbReference type="GO" id="GO:0004751">
    <property type="term" value="F:ribose-5-phosphate isomerase activity"/>
    <property type="evidence" value="ECO:0007669"/>
    <property type="project" value="TreeGrafter"/>
</dbReference>
<dbReference type="PANTHER" id="PTHR30345:SF0">
    <property type="entry name" value="DNA DAMAGE-REPAIR_TOLERATION PROTEIN DRT102"/>
    <property type="match status" value="1"/>
</dbReference>
<reference evidence="2 3" key="1">
    <citation type="journal article" date="2016" name="Nat. Commun.">
        <title>Thousands of microbial genomes shed light on interconnected biogeochemical processes in an aquifer system.</title>
        <authorList>
            <person name="Anantharaman K."/>
            <person name="Brown C.T."/>
            <person name="Hug L.A."/>
            <person name="Sharon I."/>
            <person name="Castelle C.J."/>
            <person name="Probst A.J."/>
            <person name="Thomas B.C."/>
            <person name="Singh A."/>
            <person name="Wilkins M.J."/>
            <person name="Karaoz U."/>
            <person name="Brodie E.L."/>
            <person name="Williams K.H."/>
            <person name="Hubbard S.S."/>
            <person name="Banfield J.F."/>
        </authorList>
    </citation>
    <scope>NUCLEOTIDE SEQUENCE [LARGE SCALE GENOMIC DNA]</scope>
</reference>
<comment type="caution">
    <text evidence="2">The sequence shown here is derived from an EMBL/GenBank/DDBJ whole genome shotgun (WGS) entry which is preliminary data.</text>
</comment>
<dbReference type="Pfam" id="PF02502">
    <property type="entry name" value="LacAB_rpiB"/>
    <property type="match status" value="1"/>
</dbReference>
<dbReference type="EMBL" id="METE01000017">
    <property type="protein sequence ID" value="OGB84935.1"/>
    <property type="molecule type" value="Genomic_DNA"/>
</dbReference>
<dbReference type="AlphaFoldDB" id="A0A1F4PMS6"/>
<name>A0A1F4PMS6_UNCK3</name>
<evidence type="ECO:0000313" key="2">
    <source>
        <dbReference type="EMBL" id="OGB84935.1"/>
    </source>
</evidence>
<organism evidence="2 3">
    <name type="scientific">candidate division Kazan bacterium RIFCSPLOWO2_01_FULL_48_13</name>
    <dbReference type="NCBI Taxonomy" id="1798539"/>
    <lineage>
        <taxon>Bacteria</taxon>
        <taxon>Bacteria division Kazan-3B-28</taxon>
    </lineage>
</organism>
<sequence>MIYIGTDHRGFEMKATINRWLKGRGYEFEDVGAFDYDHGDDYADFAIEVAQKVARAPDKNMGIVLCGSGVGAEVAANKVKGVRCGLGFEADQVYAGRKDDNINVLALAADNVTEEEALKLVERFLETEFVESERYMRRIEKIARYEGAVFEKHSGR</sequence>
<dbReference type="Gene3D" id="3.40.1400.10">
    <property type="entry name" value="Sugar-phosphate isomerase, RpiB/LacA/LacB"/>
    <property type="match status" value="1"/>
</dbReference>
<evidence type="ECO:0008006" key="4">
    <source>
        <dbReference type="Google" id="ProtNLM"/>
    </source>
</evidence>
<dbReference type="InterPro" id="IPR003500">
    <property type="entry name" value="RpiB_LacA_LacB"/>
</dbReference>
<evidence type="ECO:0000313" key="3">
    <source>
        <dbReference type="Proteomes" id="UP000179010"/>
    </source>
</evidence>
<dbReference type="PANTHER" id="PTHR30345">
    <property type="entry name" value="RIBOSE-5-PHOSPHATE ISOMERASE B"/>
    <property type="match status" value="1"/>
</dbReference>
<dbReference type="InterPro" id="IPR036569">
    <property type="entry name" value="RpiB_LacA_LacB_sf"/>
</dbReference>
<dbReference type="GO" id="GO:0019316">
    <property type="term" value="P:D-allose catabolic process"/>
    <property type="evidence" value="ECO:0007669"/>
    <property type="project" value="TreeGrafter"/>
</dbReference>
<evidence type="ECO:0000256" key="1">
    <source>
        <dbReference type="ARBA" id="ARBA00008754"/>
    </source>
</evidence>
<protein>
    <recommendedName>
        <fullName evidence="4">Ribose-5-phosphate isomerase</fullName>
    </recommendedName>
</protein>
<dbReference type="Proteomes" id="UP000179010">
    <property type="component" value="Unassembled WGS sequence"/>
</dbReference>
<dbReference type="GO" id="GO:0009052">
    <property type="term" value="P:pentose-phosphate shunt, non-oxidative branch"/>
    <property type="evidence" value="ECO:0007669"/>
    <property type="project" value="TreeGrafter"/>
</dbReference>
<gene>
    <name evidence="2" type="ORF">A2994_01260</name>
</gene>
<proteinExistence type="inferred from homology"/>
<dbReference type="NCBIfam" id="TIGR00689">
    <property type="entry name" value="rpiB_lacA_lacB"/>
    <property type="match status" value="1"/>
</dbReference>
<dbReference type="SUPFAM" id="SSF89623">
    <property type="entry name" value="Ribose/Galactose isomerase RpiB/AlsB"/>
    <property type="match status" value="1"/>
</dbReference>